<dbReference type="OrthoDB" id="3018764at2759"/>
<keyword evidence="1" id="KW-0430">Lectin</keyword>
<dbReference type="EMBL" id="SGPL01000547">
    <property type="protein sequence ID" value="THH10822.1"/>
    <property type="molecule type" value="Genomic_DNA"/>
</dbReference>
<dbReference type="Pfam" id="PF00337">
    <property type="entry name" value="Gal-bind_lectin"/>
    <property type="match status" value="1"/>
</dbReference>
<dbReference type="SUPFAM" id="SSF49899">
    <property type="entry name" value="Concanavalin A-like lectins/glucanases"/>
    <property type="match status" value="1"/>
</dbReference>
<sequence>MVDFTAVHVTRSSVHAPPMTLTFPIAIRKVMSSSAARSYAFLSLSLELCEWPITSFLDYAYLGSVYKLFHLECTLPPRSYPLASVPLSSEAYHSLVIIMLYLLSVSKTIDLKPELKADDIVVFKSTERNTSCGLANTSINLHNASGDFLLHISVRPPSNAIVLNSRTVDGGWGDGQRITFKDAFPDGVTEPSIAVYDRGDSFRLRIGDTTVTYKKDLTGNIAKISYVINTGQSGSAFSSPITVNTLSLDGVLAVLAPSLPSLFKVPPRSSERGQPLLCFRNDELSRRPLGRSPEKMLDKQGWIRPYWSQPEFASDRYNTRKSRLTNSTATHSNSSVQYSTLSCNSTFSFIQFMSPQTDLDKCVYESKPDPAGKQSTDRAIEASELDQVSLFGTTSRSSQPFTGQKKPSMLYFGHGVTWDQMMMANVTKRQLHKQSNPEALITYYGGAAFCVVILTLSSKCDCLLDPRKAAAKPYSAEYDGVIALHF</sequence>
<evidence type="ECO:0000256" key="1">
    <source>
        <dbReference type="RuleBase" id="RU102079"/>
    </source>
</evidence>
<dbReference type="Gene3D" id="2.60.120.200">
    <property type="match status" value="1"/>
</dbReference>
<gene>
    <name evidence="3" type="ORF">EW146_g8254</name>
</gene>
<dbReference type="InterPro" id="IPR013320">
    <property type="entry name" value="ConA-like_dom_sf"/>
</dbReference>
<evidence type="ECO:0000313" key="4">
    <source>
        <dbReference type="Proteomes" id="UP000310158"/>
    </source>
</evidence>
<comment type="caution">
    <text evidence="3">The sequence shown here is derived from an EMBL/GenBank/DDBJ whole genome shotgun (WGS) entry which is preliminary data.</text>
</comment>
<feature type="domain" description="Galectin" evidence="2">
    <location>
        <begin position="107"/>
        <end position="246"/>
    </location>
</feature>
<protein>
    <recommendedName>
        <fullName evidence="1">Galectin</fullName>
    </recommendedName>
</protein>
<organism evidence="3 4">
    <name type="scientific">Bondarzewia mesenterica</name>
    <dbReference type="NCBI Taxonomy" id="1095465"/>
    <lineage>
        <taxon>Eukaryota</taxon>
        <taxon>Fungi</taxon>
        <taxon>Dikarya</taxon>
        <taxon>Basidiomycota</taxon>
        <taxon>Agaricomycotina</taxon>
        <taxon>Agaricomycetes</taxon>
        <taxon>Russulales</taxon>
        <taxon>Bondarzewiaceae</taxon>
        <taxon>Bondarzewia</taxon>
    </lineage>
</organism>
<evidence type="ECO:0000313" key="3">
    <source>
        <dbReference type="EMBL" id="THH10822.1"/>
    </source>
</evidence>
<dbReference type="PROSITE" id="PS51304">
    <property type="entry name" value="GALECTIN"/>
    <property type="match status" value="1"/>
</dbReference>
<accession>A0A4S4LFX8</accession>
<dbReference type="GO" id="GO:0030246">
    <property type="term" value="F:carbohydrate binding"/>
    <property type="evidence" value="ECO:0007669"/>
    <property type="project" value="UniProtKB-UniRule"/>
</dbReference>
<dbReference type="Proteomes" id="UP000310158">
    <property type="component" value="Unassembled WGS sequence"/>
</dbReference>
<dbReference type="InterPro" id="IPR001079">
    <property type="entry name" value="Galectin_CRD"/>
</dbReference>
<evidence type="ECO:0000259" key="2">
    <source>
        <dbReference type="PROSITE" id="PS51304"/>
    </source>
</evidence>
<reference evidence="3 4" key="1">
    <citation type="submission" date="2019-02" db="EMBL/GenBank/DDBJ databases">
        <title>Genome sequencing of the rare red list fungi Bondarzewia mesenterica.</title>
        <authorList>
            <person name="Buettner E."/>
            <person name="Kellner H."/>
        </authorList>
    </citation>
    <scope>NUCLEOTIDE SEQUENCE [LARGE SCALE GENOMIC DNA]</scope>
    <source>
        <strain evidence="3 4">DSM 108281</strain>
    </source>
</reference>
<proteinExistence type="predicted"/>
<name>A0A4S4LFX8_9AGAM</name>
<keyword evidence="4" id="KW-1185">Reference proteome</keyword>
<dbReference type="AlphaFoldDB" id="A0A4S4LFX8"/>